<proteinExistence type="predicted"/>
<dbReference type="CDD" id="cd10527">
    <property type="entry name" value="SET_LSMT"/>
    <property type="match status" value="1"/>
</dbReference>
<evidence type="ECO:0000256" key="3">
    <source>
        <dbReference type="ARBA" id="ARBA00022691"/>
    </source>
</evidence>
<dbReference type="EMBL" id="CYKH01000275">
    <property type="protein sequence ID" value="CUF24878.1"/>
    <property type="molecule type" value="Genomic_DNA"/>
</dbReference>
<gene>
    <name evidence="7" type="ORF">BSAL_60625</name>
</gene>
<evidence type="ECO:0000313" key="8">
    <source>
        <dbReference type="Proteomes" id="UP000051952"/>
    </source>
</evidence>
<feature type="signal peptide" evidence="5">
    <location>
        <begin position="1"/>
        <end position="22"/>
    </location>
</feature>
<dbReference type="OMA" id="KAQWGGY"/>
<protein>
    <submittedName>
        <fullName evidence="7">Membrane-associated protein, putative</fullName>
    </submittedName>
</protein>
<dbReference type="InterPro" id="IPR036464">
    <property type="entry name" value="Rubisco_LSMT_subst-bd_sf"/>
</dbReference>
<keyword evidence="5" id="KW-0732">Signal</keyword>
<feature type="compositionally biased region" description="Low complexity" evidence="4">
    <location>
        <begin position="447"/>
        <end position="461"/>
    </location>
</feature>
<dbReference type="InterPro" id="IPR050600">
    <property type="entry name" value="SETD3_SETD6_MTase"/>
</dbReference>
<dbReference type="SUPFAM" id="SSF82199">
    <property type="entry name" value="SET domain"/>
    <property type="match status" value="1"/>
</dbReference>
<evidence type="ECO:0000256" key="2">
    <source>
        <dbReference type="ARBA" id="ARBA00022679"/>
    </source>
</evidence>
<dbReference type="GO" id="GO:0032259">
    <property type="term" value="P:methylation"/>
    <property type="evidence" value="ECO:0007669"/>
    <property type="project" value="UniProtKB-KW"/>
</dbReference>
<dbReference type="AlphaFoldDB" id="A0A0S4IW30"/>
<evidence type="ECO:0000256" key="1">
    <source>
        <dbReference type="ARBA" id="ARBA00022603"/>
    </source>
</evidence>
<accession>A0A0S4IW30</accession>
<feature type="domain" description="Rubisco LSMT substrate-binding" evidence="6">
    <location>
        <begin position="342"/>
        <end position="426"/>
    </location>
</feature>
<dbReference type="SUPFAM" id="SSF81822">
    <property type="entry name" value="RuBisCo LSMT C-terminal, substrate-binding domain"/>
    <property type="match status" value="1"/>
</dbReference>
<name>A0A0S4IW30_BODSA</name>
<dbReference type="OrthoDB" id="441812at2759"/>
<dbReference type="Gene3D" id="3.90.1410.10">
    <property type="entry name" value="set domain protein methyltransferase, domain 1"/>
    <property type="match status" value="1"/>
</dbReference>
<evidence type="ECO:0000256" key="4">
    <source>
        <dbReference type="SAM" id="MobiDB-lite"/>
    </source>
</evidence>
<dbReference type="Pfam" id="PF09273">
    <property type="entry name" value="Rubis-subs-bind"/>
    <property type="match status" value="1"/>
</dbReference>
<evidence type="ECO:0000259" key="6">
    <source>
        <dbReference type="Pfam" id="PF09273"/>
    </source>
</evidence>
<dbReference type="InterPro" id="IPR015353">
    <property type="entry name" value="Rubisco_LSMT_subst-bd"/>
</dbReference>
<sequence length="461" mass="52323">MKYTTLIIVLAVALLFSELSTALSHSTAVSVLDENFDLHEAVRVFDEWFDAHYKLKRSVKLAVAGEGMRLGVVATQRIAADSLYLSIPLNIIIYDNTIFSTNGIGVALQKVLKLVPSSFQKQQLALNLFLTHQRFVAGNRSFFHPYIQLLPSEHDVPEFYNDDDLALLKGTQIPSKARAERSRHRKEYEALVTVLRNFANVFPLHTFSYENYVWAQGILNTRMIWWDGVPHLVPLLDMINCRQGPKGHRVHSTKRGASNRADTYAPWEFQSGDQVFENYGQPNPTYFLWHGFAMEPNMHDCAQVVPSPVSFWSKATRVHQEAVQRLQLSRPEFCVRPDASKLEEFLTLARVVSMSENDAKLLKAPPTKFVSRVNEGKALTLVKKSVEAHLNAMKNESDIMAITDSLETPFRRKMIQLFLRGQRAILSETVDALEKRIAPLRRKKPQSSIEPSSESGNSDEL</sequence>
<reference evidence="8" key="1">
    <citation type="submission" date="2015-09" db="EMBL/GenBank/DDBJ databases">
        <authorList>
            <consortium name="Pathogen Informatics"/>
        </authorList>
    </citation>
    <scope>NUCLEOTIDE SEQUENCE [LARGE SCALE GENOMIC DNA]</scope>
    <source>
        <strain evidence="8">Lake Konstanz</strain>
    </source>
</reference>
<dbReference type="Proteomes" id="UP000051952">
    <property type="component" value="Unassembled WGS sequence"/>
</dbReference>
<feature type="region of interest" description="Disordered" evidence="4">
    <location>
        <begin position="440"/>
        <end position="461"/>
    </location>
</feature>
<dbReference type="Gene3D" id="3.90.1420.10">
    <property type="entry name" value="Rubisco LSMT, substrate-binding domain"/>
    <property type="match status" value="1"/>
</dbReference>
<keyword evidence="8" id="KW-1185">Reference proteome</keyword>
<dbReference type="PANTHER" id="PTHR13271">
    <property type="entry name" value="UNCHARACTERIZED PUTATIVE METHYLTRANSFERASE"/>
    <property type="match status" value="1"/>
</dbReference>
<feature type="chain" id="PRO_5006621610" evidence="5">
    <location>
        <begin position="23"/>
        <end position="461"/>
    </location>
</feature>
<keyword evidence="2" id="KW-0808">Transferase</keyword>
<dbReference type="VEuPathDB" id="TriTrypDB:BSAL_60625"/>
<dbReference type="PANTHER" id="PTHR13271:SF121">
    <property type="entry name" value="SET DOMAIN-CONTAINING PROTEIN"/>
    <property type="match status" value="1"/>
</dbReference>
<dbReference type="GO" id="GO:0016279">
    <property type="term" value="F:protein-lysine N-methyltransferase activity"/>
    <property type="evidence" value="ECO:0007669"/>
    <property type="project" value="TreeGrafter"/>
</dbReference>
<dbReference type="InterPro" id="IPR046341">
    <property type="entry name" value="SET_dom_sf"/>
</dbReference>
<keyword evidence="1" id="KW-0489">Methyltransferase</keyword>
<organism evidence="7 8">
    <name type="scientific">Bodo saltans</name>
    <name type="common">Flagellated protozoan</name>
    <dbReference type="NCBI Taxonomy" id="75058"/>
    <lineage>
        <taxon>Eukaryota</taxon>
        <taxon>Discoba</taxon>
        <taxon>Euglenozoa</taxon>
        <taxon>Kinetoplastea</taxon>
        <taxon>Metakinetoplastina</taxon>
        <taxon>Eubodonida</taxon>
        <taxon>Bodonidae</taxon>
        <taxon>Bodo</taxon>
    </lineage>
</organism>
<evidence type="ECO:0000313" key="7">
    <source>
        <dbReference type="EMBL" id="CUF24878.1"/>
    </source>
</evidence>
<evidence type="ECO:0000256" key="5">
    <source>
        <dbReference type="SAM" id="SignalP"/>
    </source>
</evidence>
<keyword evidence="3" id="KW-0949">S-adenosyl-L-methionine</keyword>